<feature type="chain" id="PRO_5018757880" evidence="3">
    <location>
        <begin position="26"/>
        <end position="276"/>
    </location>
</feature>
<dbReference type="RefSeq" id="WP_128445105.1">
    <property type="nucleotide sequence ID" value="NZ_SBIP01000005.1"/>
</dbReference>
<evidence type="ECO:0000256" key="3">
    <source>
        <dbReference type="SAM" id="SignalP"/>
    </source>
</evidence>
<dbReference type="InterPro" id="IPR001638">
    <property type="entry name" value="Solute-binding_3/MltF_N"/>
</dbReference>
<dbReference type="EMBL" id="SBIP01000005">
    <property type="protein sequence ID" value="RWX75006.1"/>
    <property type="molecule type" value="Genomic_DNA"/>
</dbReference>
<evidence type="ECO:0000256" key="2">
    <source>
        <dbReference type="ARBA" id="ARBA00022729"/>
    </source>
</evidence>
<evidence type="ECO:0000313" key="5">
    <source>
        <dbReference type="EMBL" id="RWX75006.1"/>
    </source>
</evidence>
<dbReference type="Proteomes" id="UP000287687">
    <property type="component" value="Unassembled WGS sequence"/>
</dbReference>
<proteinExistence type="predicted"/>
<name>A0A3S3S9X8_9HYPH</name>
<dbReference type="GO" id="GO:0042597">
    <property type="term" value="C:periplasmic space"/>
    <property type="evidence" value="ECO:0007669"/>
    <property type="project" value="UniProtKB-SubCell"/>
</dbReference>
<protein>
    <submittedName>
        <fullName evidence="5">Transporter substrate-binding domain-containing protein</fullName>
    </submittedName>
</protein>
<dbReference type="SUPFAM" id="SSF53850">
    <property type="entry name" value="Periplasmic binding protein-like II"/>
    <property type="match status" value="1"/>
</dbReference>
<feature type="signal peptide" evidence="3">
    <location>
        <begin position="1"/>
        <end position="25"/>
    </location>
</feature>
<dbReference type="Pfam" id="PF00497">
    <property type="entry name" value="SBP_bac_3"/>
    <property type="match status" value="1"/>
</dbReference>
<dbReference type="SMART" id="SM00062">
    <property type="entry name" value="PBPb"/>
    <property type="match status" value="1"/>
</dbReference>
<dbReference type="PANTHER" id="PTHR35936">
    <property type="entry name" value="MEMBRANE-BOUND LYTIC MUREIN TRANSGLYCOSYLASE F"/>
    <property type="match status" value="1"/>
</dbReference>
<dbReference type="PANTHER" id="PTHR35936:SF17">
    <property type="entry name" value="ARGININE-BINDING EXTRACELLULAR PROTEIN ARTP"/>
    <property type="match status" value="1"/>
</dbReference>
<evidence type="ECO:0000313" key="6">
    <source>
        <dbReference type="Proteomes" id="UP000287687"/>
    </source>
</evidence>
<dbReference type="Gene3D" id="3.40.190.10">
    <property type="entry name" value="Periplasmic binding protein-like II"/>
    <property type="match status" value="2"/>
</dbReference>
<comment type="caution">
    <text evidence="5">The sequence shown here is derived from an EMBL/GenBank/DDBJ whole genome shotgun (WGS) entry which is preliminary data.</text>
</comment>
<gene>
    <name evidence="5" type="ORF">EPK99_21255</name>
</gene>
<reference evidence="5 6" key="1">
    <citation type="submission" date="2019-01" db="EMBL/GenBank/DDBJ databases">
        <title>The draft genome of Rhizobium sp. 24NR.</title>
        <authorList>
            <person name="Liu L."/>
            <person name="Liang L."/>
            <person name="Shi S."/>
            <person name="Xu L."/>
            <person name="Wang X."/>
            <person name="Li L."/>
            <person name="Zhang X."/>
        </authorList>
    </citation>
    <scope>NUCLEOTIDE SEQUENCE [LARGE SCALE GENOMIC DNA]</scope>
    <source>
        <strain evidence="5 6">24NR</strain>
    </source>
</reference>
<sequence>MLKRHFLKAAVSAALFIGTALSAHAADDALARIKAAGVMKVGTETAFAPFDFIDAGEHAGLNVDFFAELGKDLGVKIEWVALPWDGVLPGLEAGKFDFVAGPATITKARLERYRMTSPVAEATVAILKKAGDKTITKPEDIAGKAVGVGKATAQLAQLQEYSATLPKKVEVREYVSFNDAYADLAAGRVVAVANSLPNIAFVAQQRKGAFEVVTPAFGKKTYFGFIGKKDDDSKSLVDLVNEETIKMKKDGRLAKMQEKWFGTKFDTPDAVTDPAF</sequence>
<accession>A0A3S3S9X8</accession>
<keyword evidence="2 3" id="KW-0732">Signal</keyword>
<organism evidence="5 6">
    <name type="scientific">Neorhizobium lilium</name>
    <dbReference type="NCBI Taxonomy" id="2503024"/>
    <lineage>
        <taxon>Bacteria</taxon>
        <taxon>Pseudomonadati</taxon>
        <taxon>Pseudomonadota</taxon>
        <taxon>Alphaproteobacteria</taxon>
        <taxon>Hyphomicrobiales</taxon>
        <taxon>Rhizobiaceae</taxon>
        <taxon>Rhizobium/Agrobacterium group</taxon>
        <taxon>Neorhizobium</taxon>
    </lineage>
</organism>
<comment type="subcellular location">
    <subcellularLocation>
        <location evidence="1">Periplasm</location>
    </subcellularLocation>
</comment>
<evidence type="ECO:0000259" key="4">
    <source>
        <dbReference type="SMART" id="SM00062"/>
    </source>
</evidence>
<feature type="domain" description="Solute-binding protein family 3/N-terminal" evidence="4">
    <location>
        <begin position="38"/>
        <end position="264"/>
    </location>
</feature>
<dbReference type="AlphaFoldDB" id="A0A3S3S9X8"/>
<evidence type="ECO:0000256" key="1">
    <source>
        <dbReference type="ARBA" id="ARBA00004418"/>
    </source>
</evidence>
<dbReference type="OrthoDB" id="9814231at2"/>
<keyword evidence="6" id="KW-1185">Reference proteome</keyword>